<evidence type="ECO:0000313" key="2">
    <source>
        <dbReference type="Proteomes" id="UP000567179"/>
    </source>
</evidence>
<name>A0A8H5BU93_9AGAR</name>
<protein>
    <recommendedName>
        <fullName evidence="3">F-box domain-containing protein</fullName>
    </recommendedName>
</protein>
<dbReference type="CDD" id="cd09917">
    <property type="entry name" value="F-box_SF"/>
    <property type="match status" value="1"/>
</dbReference>
<comment type="caution">
    <text evidence="1">The sequence shown here is derived from an EMBL/GenBank/DDBJ whole genome shotgun (WGS) entry which is preliminary data.</text>
</comment>
<sequence>MSSAIRRSTRVAAGSIAAATKVIGTKRKTADGGDESTLSCKTKRYKAGGPKSKVPEARDVRPWRAMSDLPAELVYKIAENLCPKDLVNLCDTSAWIWHTLCNKATVFIWKDSREREEVCEIPYVLDYSLIPRKSSTFTCRNAGTIKSPTPPLWTCAYNPDSAVHAKKKMSWDATLDSDHSNFYSWSDDVVEQKLKLANLRRGQGAKERVSYYIKSRKIQLYKMNTETDHLIRLHKDYLENMKAESGDKFALRYKEIKKRFKELGYRVGDFREDLQMHKLVRRKTNLTDQAWNKIRVVLEPDIQFIHSTHELMARVRRHFLVNELYAQYLFNQIPPIEWKFMPQVYSVCRLPELAALVEADRDRAITLADFAACMDGLGKSLSSAYEETRTRLRVRVLAANDPFFDSDLTETQRFMDLELVFRCGRCKYGVFGWDDIRSHRCDEFNFLGLYLNSHPQTGMSIDDVVKRAVEFPHTYKYWERGSVALRRVIESLGMDPKTTTAAQLDANPDMRLECHCSGSDIHCAHKWRMLTWHLAHRHKDLDDRDTKPLKGSVPVVCIPGIIKAEREKLTSGGVRFACTHCAKHLGAGASEDEGEFLRLHLSKKHGIDSPQINMDYIMTIDTRWEYHYFANGEAFEHAHWARLYA</sequence>
<organism evidence="1 2">
    <name type="scientific">Psilocybe cf. subviscida</name>
    <dbReference type="NCBI Taxonomy" id="2480587"/>
    <lineage>
        <taxon>Eukaryota</taxon>
        <taxon>Fungi</taxon>
        <taxon>Dikarya</taxon>
        <taxon>Basidiomycota</taxon>
        <taxon>Agaricomycotina</taxon>
        <taxon>Agaricomycetes</taxon>
        <taxon>Agaricomycetidae</taxon>
        <taxon>Agaricales</taxon>
        <taxon>Agaricineae</taxon>
        <taxon>Strophariaceae</taxon>
        <taxon>Psilocybe</taxon>
    </lineage>
</organism>
<dbReference type="OrthoDB" id="2322499at2759"/>
<evidence type="ECO:0008006" key="3">
    <source>
        <dbReference type="Google" id="ProtNLM"/>
    </source>
</evidence>
<dbReference type="EMBL" id="JAACJJ010000002">
    <property type="protein sequence ID" value="KAF5329505.1"/>
    <property type="molecule type" value="Genomic_DNA"/>
</dbReference>
<dbReference type="Proteomes" id="UP000567179">
    <property type="component" value="Unassembled WGS sequence"/>
</dbReference>
<evidence type="ECO:0000313" key="1">
    <source>
        <dbReference type="EMBL" id="KAF5329505.1"/>
    </source>
</evidence>
<keyword evidence="2" id="KW-1185">Reference proteome</keyword>
<gene>
    <name evidence="1" type="ORF">D9619_009329</name>
</gene>
<proteinExistence type="predicted"/>
<dbReference type="AlphaFoldDB" id="A0A8H5BU93"/>
<reference evidence="1 2" key="1">
    <citation type="journal article" date="2020" name="ISME J.">
        <title>Uncovering the hidden diversity of litter-decomposition mechanisms in mushroom-forming fungi.</title>
        <authorList>
            <person name="Floudas D."/>
            <person name="Bentzer J."/>
            <person name="Ahren D."/>
            <person name="Johansson T."/>
            <person name="Persson P."/>
            <person name="Tunlid A."/>
        </authorList>
    </citation>
    <scope>NUCLEOTIDE SEQUENCE [LARGE SCALE GENOMIC DNA]</scope>
    <source>
        <strain evidence="1 2">CBS 101986</strain>
    </source>
</reference>
<accession>A0A8H5BU93</accession>